<protein>
    <submittedName>
        <fullName evidence="2">Uncharacterized protein</fullName>
    </submittedName>
</protein>
<reference evidence="2 3" key="1">
    <citation type="submission" date="2018-11" db="EMBL/GenBank/DDBJ databases">
        <authorList>
            <person name="Lopez-Roques C."/>
            <person name="Donnadieu C."/>
            <person name="Bouchez O."/>
            <person name="Klopp C."/>
            <person name="Cabau C."/>
            <person name="Zahm M."/>
        </authorList>
    </citation>
    <scope>NUCLEOTIDE SEQUENCE [LARGE SCALE GENOMIC DNA]</scope>
    <source>
        <strain evidence="2">RS831</strain>
        <tissue evidence="2">Whole body</tissue>
    </source>
</reference>
<evidence type="ECO:0000313" key="2">
    <source>
        <dbReference type="EMBL" id="RVE56692.1"/>
    </source>
</evidence>
<dbReference type="Proteomes" id="UP000283210">
    <property type="component" value="Chromosome 23"/>
</dbReference>
<evidence type="ECO:0000313" key="3">
    <source>
        <dbReference type="Proteomes" id="UP000283210"/>
    </source>
</evidence>
<feature type="region of interest" description="Disordered" evidence="1">
    <location>
        <begin position="12"/>
        <end position="34"/>
    </location>
</feature>
<feature type="compositionally biased region" description="Low complexity" evidence="1">
    <location>
        <begin position="23"/>
        <end position="32"/>
    </location>
</feature>
<sequence>MMESCNLEVHCLKDNPPPQLTRSAPLSSLAAQPPAPPGGLCLKVPHITPFSSDLLSSQKQASMLQADLPPLSGGGDSGRLNVTHIIIRRRGELGKDGRGGGLVWEKGRARAGLLLSRAAKIPPASPFLDSFDAPTRRPEALQAPTAAVDNQHTSLACSSCTRGGVGGLVRKVLDEGSRVLGLFLFSSHWIVLHLITEFE</sequence>
<name>A0A3S2NQ71_ORYJA</name>
<keyword evidence="3" id="KW-1185">Reference proteome</keyword>
<proteinExistence type="predicted"/>
<gene>
    <name evidence="2" type="ORF">OJAV_G00223690</name>
</gene>
<dbReference type="AlphaFoldDB" id="A0A3S2NQ71"/>
<accession>A0A3S2NQ71</accession>
<dbReference type="EMBL" id="CM012459">
    <property type="protein sequence ID" value="RVE56692.1"/>
    <property type="molecule type" value="Genomic_DNA"/>
</dbReference>
<evidence type="ECO:0000256" key="1">
    <source>
        <dbReference type="SAM" id="MobiDB-lite"/>
    </source>
</evidence>
<reference evidence="2 3" key="2">
    <citation type="submission" date="2019-01" db="EMBL/GenBank/DDBJ databases">
        <title>A chromosome length genome reference of the Java medaka (oryzias javanicus).</title>
        <authorList>
            <person name="Herpin A."/>
            <person name="Takehana Y."/>
            <person name="Naruse K."/>
            <person name="Ansai S."/>
            <person name="Kawaguchi M."/>
        </authorList>
    </citation>
    <scope>NUCLEOTIDE SEQUENCE [LARGE SCALE GENOMIC DNA]</scope>
    <source>
        <strain evidence="2">RS831</strain>
        <tissue evidence="2">Whole body</tissue>
    </source>
</reference>
<organism evidence="2 3">
    <name type="scientific">Oryzias javanicus</name>
    <name type="common">Javanese ricefish</name>
    <name type="synonym">Aplocheilus javanicus</name>
    <dbReference type="NCBI Taxonomy" id="123683"/>
    <lineage>
        <taxon>Eukaryota</taxon>
        <taxon>Metazoa</taxon>
        <taxon>Chordata</taxon>
        <taxon>Craniata</taxon>
        <taxon>Vertebrata</taxon>
        <taxon>Euteleostomi</taxon>
        <taxon>Actinopterygii</taxon>
        <taxon>Neopterygii</taxon>
        <taxon>Teleostei</taxon>
        <taxon>Neoteleostei</taxon>
        <taxon>Acanthomorphata</taxon>
        <taxon>Ovalentaria</taxon>
        <taxon>Atherinomorphae</taxon>
        <taxon>Beloniformes</taxon>
        <taxon>Adrianichthyidae</taxon>
        <taxon>Oryziinae</taxon>
        <taxon>Oryzias</taxon>
    </lineage>
</organism>